<dbReference type="Proteomes" id="UP000515121">
    <property type="component" value="Unplaced"/>
</dbReference>
<sequence length="198" mass="21933">MAAELSVGYSVVHVLNDIYSVVTKLKGFPVEWTLKIHQQWPLSFDLVGSGQIKLMIMASSDHALHQIDCQQLKRMALTHKVPLMKKVNNVALASAEVSSSLKSYTIDMFALQEFLMRSSMQRGNKSLLCATSSPWIARYFCPRAIEIEKGAKNFEDMEVAFSCSQVFSVIASGLSGKTGCNQGPCCPKTVWAFIFLIS</sequence>
<organism evidence="1 2">
    <name type="scientific">Durio zibethinus</name>
    <name type="common">Durian</name>
    <dbReference type="NCBI Taxonomy" id="66656"/>
    <lineage>
        <taxon>Eukaryota</taxon>
        <taxon>Viridiplantae</taxon>
        <taxon>Streptophyta</taxon>
        <taxon>Embryophyta</taxon>
        <taxon>Tracheophyta</taxon>
        <taxon>Spermatophyta</taxon>
        <taxon>Magnoliopsida</taxon>
        <taxon>eudicotyledons</taxon>
        <taxon>Gunneridae</taxon>
        <taxon>Pentapetalae</taxon>
        <taxon>rosids</taxon>
        <taxon>malvids</taxon>
        <taxon>Malvales</taxon>
        <taxon>Malvaceae</taxon>
        <taxon>Helicteroideae</taxon>
        <taxon>Durio</taxon>
    </lineage>
</organism>
<evidence type="ECO:0000313" key="1">
    <source>
        <dbReference type="Proteomes" id="UP000515121"/>
    </source>
</evidence>
<dbReference type="RefSeq" id="XP_022732469.1">
    <property type="nucleotide sequence ID" value="XM_022876734.1"/>
</dbReference>
<dbReference type="KEGG" id="dzi:111286652"/>
<dbReference type="InterPro" id="IPR036914">
    <property type="entry name" value="MGS-like_dom_sf"/>
</dbReference>
<keyword evidence="1" id="KW-1185">Reference proteome</keyword>
<name>A0A6P5XW92_DURZI</name>
<proteinExistence type="predicted"/>
<dbReference type="Gene3D" id="3.40.50.1380">
    <property type="entry name" value="Methylglyoxal synthase-like domain"/>
    <property type="match status" value="1"/>
</dbReference>
<dbReference type="SUPFAM" id="SSF52335">
    <property type="entry name" value="Methylglyoxal synthase-like"/>
    <property type="match status" value="1"/>
</dbReference>
<accession>A0A6P5XW92</accession>
<reference evidence="2" key="1">
    <citation type="submission" date="2025-08" db="UniProtKB">
        <authorList>
            <consortium name="RefSeq"/>
        </authorList>
    </citation>
    <scope>IDENTIFICATION</scope>
    <source>
        <tissue evidence="2">Fruit stalk</tissue>
    </source>
</reference>
<dbReference type="GeneID" id="111286652"/>
<protein>
    <submittedName>
        <fullName evidence="2">Carbamoyl-phosphate synthase large chain, chloroplastic-like isoform X1</fullName>
    </submittedName>
</protein>
<evidence type="ECO:0000313" key="2">
    <source>
        <dbReference type="RefSeq" id="XP_022732469.1"/>
    </source>
</evidence>
<dbReference type="AlphaFoldDB" id="A0A6P5XW92"/>
<gene>
    <name evidence="2" type="primary">LOC111286652</name>
</gene>